<accession>A0ACC1Y0Q0</accession>
<dbReference type="EMBL" id="CM051399">
    <property type="protein sequence ID" value="KAJ4716983.1"/>
    <property type="molecule type" value="Genomic_DNA"/>
</dbReference>
<name>A0ACC1Y0Q0_MELAZ</name>
<comment type="caution">
    <text evidence="1">The sequence shown here is derived from an EMBL/GenBank/DDBJ whole genome shotgun (WGS) entry which is preliminary data.</text>
</comment>
<keyword evidence="2" id="KW-1185">Reference proteome</keyword>
<reference evidence="1 2" key="1">
    <citation type="journal article" date="2023" name="Science">
        <title>Complex scaffold remodeling in plant triterpene biosynthesis.</title>
        <authorList>
            <person name="De La Pena R."/>
            <person name="Hodgson H."/>
            <person name="Liu J.C."/>
            <person name="Stephenson M.J."/>
            <person name="Martin A.C."/>
            <person name="Owen C."/>
            <person name="Harkess A."/>
            <person name="Leebens-Mack J."/>
            <person name="Jimenez L.E."/>
            <person name="Osbourn A."/>
            <person name="Sattely E.S."/>
        </authorList>
    </citation>
    <scope>NUCLEOTIDE SEQUENCE [LARGE SCALE GENOMIC DNA]</scope>
    <source>
        <strain evidence="2">cv. JPN11</strain>
        <tissue evidence="1">Leaf</tissue>
    </source>
</reference>
<dbReference type="Proteomes" id="UP001164539">
    <property type="component" value="Chromosome 6"/>
</dbReference>
<proteinExistence type="predicted"/>
<gene>
    <name evidence="1" type="ORF">OWV82_011923</name>
</gene>
<sequence>MAKFPSANGKRIGNTTSFFSEMEIEAAQQLIQLCKDLQYKNGVTKASRADQNAGKRDVEDEDYAPSDELLSTTAKDEEMATNLRKKRFRFRTVDSIYSLTEPLVMVSGRKKNKYMT</sequence>
<evidence type="ECO:0000313" key="1">
    <source>
        <dbReference type="EMBL" id="KAJ4716983.1"/>
    </source>
</evidence>
<protein>
    <submittedName>
        <fullName evidence="1">Uncharacterized protein</fullName>
    </submittedName>
</protein>
<evidence type="ECO:0000313" key="2">
    <source>
        <dbReference type="Proteomes" id="UP001164539"/>
    </source>
</evidence>
<organism evidence="1 2">
    <name type="scientific">Melia azedarach</name>
    <name type="common">Chinaberry tree</name>
    <dbReference type="NCBI Taxonomy" id="155640"/>
    <lineage>
        <taxon>Eukaryota</taxon>
        <taxon>Viridiplantae</taxon>
        <taxon>Streptophyta</taxon>
        <taxon>Embryophyta</taxon>
        <taxon>Tracheophyta</taxon>
        <taxon>Spermatophyta</taxon>
        <taxon>Magnoliopsida</taxon>
        <taxon>eudicotyledons</taxon>
        <taxon>Gunneridae</taxon>
        <taxon>Pentapetalae</taxon>
        <taxon>rosids</taxon>
        <taxon>malvids</taxon>
        <taxon>Sapindales</taxon>
        <taxon>Meliaceae</taxon>
        <taxon>Melia</taxon>
    </lineage>
</organism>